<dbReference type="GO" id="GO:0043022">
    <property type="term" value="F:ribosome binding"/>
    <property type="evidence" value="ECO:0007669"/>
    <property type="project" value="InterPro"/>
</dbReference>
<comment type="caution">
    <text evidence="1">The sequence shown here is derived from an EMBL/GenBank/DDBJ whole genome shotgun (WGS) entry which is preliminary data.</text>
</comment>
<gene>
    <name evidence="1" type="ORF">SPI_05980</name>
</gene>
<evidence type="ECO:0000313" key="2">
    <source>
        <dbReference type="Proteomes" id="UP000076874"/>
    </source>
</evidence>
<dbReference type="Proteomes" id="UP000076874">
    <property type="component" value="Unassembled WGS sequence"/>
</dbReference>
<sequence>MSGTLKNVLQKQYKAAFARWPKDRLRPDLQLQEVLNQNLADRLAGRRMGVAATVAGGQTTGRPNTAAAPTASTSDLSQLRQVNALFSLLDDRYKKLYHTTGSLMTPRSNPTYYDDLMTELREVPTRSFFGRLRRRIGGMFRIS</sequence>
<dbReference type="AlphaFoldDB" id="A0A167SNH1"/>
<reference evidence="1 2" key="1">
    <citation type="journal article" date="2016" name="Genome Biol. Evol.">
        <title>Divergent and convergent evolution of fungal pathogenicity.</title>
        <authorList>
            <person name="Shang Y."/>
            <person name="Xiao G."/>
            <person name="Zheng P."/>
            <person name="Cen K."/>
            <person name="Zhan S."/>
            <person name="Wang C."/>
        </authorList>
    </citation>
    <scope>NUCLEOTIDE SEQUENCE [LARGE SCALE GENOMIC DNA]</scope>
    <source>
        <strain evidence="1 2">RCEF 264</strain>
    </source>
</reference>
<organism evidence="1 2">
    <name type="scientific">Niveomyces insectorum RCEF 264</name>
    <dbReference type="NCBI Taxonomy" id="1081102"/>
    <lineage>
        <taxon>Eukaryota</taxon>
        <taxon>Fungi</taxon>
        <taxon>Dikarya</taxon>
        <taxon>Ascomycota</taxon>
        <taxon>Pezizomycotina</taxon>
        <taxon>Sordariomycetes</taxon>
        <taxon>Hypocreomycetidae</taxon>
        <taxon>Hypocreales</taxon>
        <taxon>Cordycipitaceae</taxon>
        <taxon>Niveomyces</taxon>
    </lineage>
</organism>
<dbReference type="STRING" id="1081102.A0A167SNH1"/>
<dbReference type="OrthoDB" id="2107880at2759"/>
<protein>
    <submittedName>
        <fullName evidence="1">Uncharacterized protein</fullName>
    </submittedName>
</protein>
<dbReference type="InterPro" id="IPR037653">
    <property type="entry name" value="Cbp6"/>
</dbReference>
<name>A0A167SNH1_9HYPO</name>
<dbReference type="Pfam" id="PF20180">
    <property type="entry name" value="UQCC2_CBP6"/>
    <property type="match status" value="1"/>
</dbReference>
<keyword evidence="2" id="KW-1185">Reference proteome</keyword>
<dbReference type="PANTHER" id="PTHR28250">
    <property type="entry name" value="CYTOCHROME B PRE-MRNA-PROCESSING PROTEIN 6"/>
    <property type="match status" value="1"/>
</dbReference>
<dbReference type="EMBL" id="AZHD01000010">
    <property type="protein sequence ID" value="OAA59782.1"/>
    <property type="molecule type" value="Genomic_DNA"/>
</dbReference>
<dbReference type="PANTHER" id="PTHR28250:SF1">
    <property type="entry name" value="CYTOCHROME B PRE-MRNA-PROCESSING PROTEIN 6"/>
    <property type="match status" value="1"/>
</dbReference>
<dbReference type="GO" id="GO:0061671">
    <property type="term" value="C:Cbp3p-Cbp6 complex"/>
    <property type="evidence" value="ECO:0007669"/>
    <property type="project" value="InterPro"/>
</dbReference>
<dbReference type="GO" id="GO:0034551">
    <property type="term" value="P:mitochondrial respiratory chain complex III assembly"/>
    <property type="evidence" value="ECO:0007669"/>
    <property type="project" value="TreeGrafter"/>
</dbReference>
<proteinExistence type="predicted"/>
<evidence type="ECO:0000313" key="1">
    <source>
        <dbReference type="EMBL" id="OAA59782.1"/>
    </source>
</evidence>
<accession>A0A167SNH1</accession>